<feature type="transmembrane region" description="Helical" evidence="1">
    <location>
        <begin position="37"/>
        <end position="60"/>
    </location>
</feature>
<dbReference type="EMBL" id="JAUSRB010000005">
    <property type="protein sequence ID" value="MDP9870476.1"/>
    <property type="molecule type" value="Genomic_DNA"/>
</dbReference>
<dbReference type="RefSeq" id="WP_306876428.1">
    <property type="nucleotide sequence ID" value="NZ_JAUSRB010000005.1"/>
</dbReference>
<name>A0ABT9RME8_9ACTN</name>
<evidence type="ECO:0000256" key="1">
    <source>
        <dbReference type="SAM" id="Phobius"/>
    </source>
</evidence>
<keyword evidence="1" id="KW-0812">Transmembrane</keyword>
<accession>A0ABT9RME8</accession>
<sequence length="85" mass="8712">MSRPRRSVRPSGVGAHLLGAAVVSALAWWLLPLTSLPALAASWLAGVVAGLSVLSVLAAARRAAVATLSASAPRPRPRRSPRGAR</sequence>
<comment type="caution">
    <text evidence="2">The sequence shown here is derived from an EMBL/GenBank/DDBJ whole genome shotgun (WGS) entry which is preliminary data.</text>
</comment>
<keyword evidence="1" id="KW-0472">Membrane</keyword>
<dbReference type="Proteomes" id="UP001230426">
    <property type="component" value="Unassembled WGS sequence"/>
</dbReference>
<gene>
    <name evidence="2" type="ORF">J2S55_009814</name>
</gene>
<reference evidence="2 3" key="1">
    <citation type="submission" date="2023-07" db="EMBL/GenBank/DDBJ databases">
        <title>Sequencing the genomes of 1000 actinobacteria strains.</title>
        <authorList>
            <person name="Klenk H.-P."/>
        </authorList>
    </citation>
    <scope>NUCLEOTIDE SEQUENCE [LARGE SCALE GENOMIC DNA]</scope>
    <source>
        <strain evidence="2 3">DSM 44109</strain>
    </source>
</reference>
<organism evidence="2 3">
    <name type="scientific">Streptosporangium brasiliense</name>
    <dbReference type="NCBI Taxonomy" id="47480"/>
    <lineage>
        <taxon>Bacteria</taxon>
        <taxon>Bacillati</taxon>
        <taxon>Actinomycetota</taxon>
        <taxon>Actinomycetes</taxon>
        <taxon>Streptosporangiales</taxon>
        <taxon>Streptosporangiaceae</taxon>
        <taxon>Streptosporangium</taxon>
    </lineage>
</organism>
<evidence type="ECO:0000313" key="2">
    <source>
        <dbReference type="EMBL" id="MDP9870476.1"/>
    </source>
</evidence>
<keyword evidence="3" id="KW-1185">Reference proteome</keyword>
<protein>
    <submittedName>
        <fullName evidence="2">Uncharacterized protein</fullName>
    </submittedName>
</protein>
<feature type="transmembrane region" description="Helical" evidence="1">
    <location>
        <begin position="12"/>
        <end position="31"/>
    </location>
</feature>
<proteinExistence type="predicted"/>
<keyword evidence="1" id="KW-1133">Transmembrane helix</keyword>
<evidence type="ECO:0000313" key="3">
    <source>
        <dbReference type="Proteomes" id="UP001230426"/>
    </source>
</evidence>